<evidence type="ECO:0000256" key="3">
    <source>
        <dbReference type="ARBA" id="ARBA00023125"/>
    </source>
</evidence>
<comment type="similarity">
    <text evidence="1">Belongs to the 'phage' integrase family.</text>
</comment>
<evidence type="ECO:0000256" key="1">
    <source>
        <dbReference type="ARBA" id="ARBA00008857"/>
    </source>
</evidence>
<gene>
    <name evidence="6" type="ORF">C7387_4079</name>
</gene>
<dbReference type="Gene3D" id="1.10.150.130">
    <property type="match status" value="1"/>
</dbReference>
<evidence type="ECO:0000256" key="2">
    <source>
        <dbReference type="ARBA" id="ARBA00022908"/>
    </source>
</evidence>
<protein>
    <submittedName>
        <fullName evidence="6">Integrase</fullName>
    </submittedName>
</protein>
<dbReference type="InterPro" id="IPR013762">
    <property type="entry name" value="Integrase-like_cat_sf"/>
</dbReference>
<dbReference type="Pfam" id="PF22022">
    <property type="entry name" value="Phage_int_M"/>
    <property type="match status" value="1"/>
</dbReference>
<keyword evidence="7" id="KW-1185">Reference proteome</keyword>
<evidence type="ECO:0000259" key="5">
    <source>
        <dbReference type="PROSITE" id="PS51898"/>
    </source>
</evidence>
<comment type="caution">
    <text evidence="6">The sequence shown here is derived from an EMBL/GenBank/DDBJ whole genome shotgun (WGS) entry which is preliminary data.</text>
</comment>
<dbReference type="EMBL" id="RBIZ01000007">
    <property type="protein sequence ID" value="RKR52946.1"/>
    <property type="molecule type" value="Genomic_DNA"/>
</dbReference>
<dbReference type="Gene3D" id="3.30.160.390">
    <property type="entry name" value="Integrase, DNA-binding domain"/>
    <property type="match status" value="1"/>
</dbReference>
<dbReference type="InterPro" id="IPR011010">
    <property type="entry name" value="DNA_brk_join_enz"/>
</dbReference>
<dbReference type="CDD" id="cd00801">
    <property type="entry name" value="INT_P4_C"/>
    <property type="match status" value="1"/>
</dbReference>
<name>A0ABX9RVK3_9ENTR</name>
<feature type="domain" description="Tyr recombinase" evidence="5">
    <location>
        <begin position="216"/>
        <end position="414"/>
    </location>
</feature>
<accession>A0ABX9RVK3</accession>
<evidence type="ECO:0000313" key="7">
    <source>
        <dbReference type="Proteomes" id="UP000267341"/>
    </source>
</evidence>
<dbReference type="PANTHER" id="PTHR30629:SF9">
    <property type="entry name" value="PROTEIN INTB-RELATED"/>
    <property type="match status" value="1"/>
</dbReference>
<dbReference type="Pfam" id="PF00589">
    <property type="entry name" value="Phage_integrase"/>
    <property type="match status" value="1"/>
</dbReference>
<dbReference type="Proteomes" id="UP000267341">
    <property type="component" value="Unassembled WGS sequence"/>
</dbReference>
<dbReference type="Gene3D" id="1.10.443.10">
    <property type="entry name" value="Intergrase catalytic core"/>
    <property type="match status" value="1"/>
</dbReference>
<dbReference type="InterPro" id="IPR010998">
    <property type="entry name" value="Integrase_recombinase_N"/>
</dbReference>
<keyword evidence="4" id="KW-0233">DNA recombination</keyword>
<proteinExistence type="inferred from homology"/>
<sequence length="438" mass="50464">MTSHRFGGQSGGQSGSILGVTTMMLTDTAIRAAKPREKSWKLADYQGLYLLIQPNGTKHWYLKYRFEGKESRIGFGPYPSVTLAEARNKRDSTRKLIREGTNPVVAREEARRAESGNNSFEDIARAWHKSNKRWDPHHAQDVLRSLENHVFPVLGQCSVVDIKTRDLLLLLRTVEAKGLTDITLRIQQRLNHILRYAVQMGYIEYNPAQELTGAVKLPAPNHHPALELTVLPDFLTRINQYRGRPLTKLAVQIAFRLFIRSSELRYARRSEINLKKAIWTIPGVREPLAGDRFSYRGAKMKTEHVVPLARQVVRLFEELFELTGEQELVFPGDHNPMKAMSENTVNKALRTMGYDTKKEVCGHGFRTMACSALVESGLWSRDAVERQMSHQERNPVRAAYIHKARMMEERKLMMQWWANYLDANQEIYISSWEYAERK</sequence>
<dbReference type="SUPFAM" id="SSF56349">
    <property type="entry name" value="DNA breaking-rejoining enzymes"/>
    <property type="match status" value="1"/>
</dbReference>
<dbReference type="PROSITE" id="PS51898">
    <property type="entry name" value="TYR_RECOMBINASE"/>
    <property type="match status" value="1"/>
</dbReference>
<dbReference type="PANTHER" id="PTHR30629">
    <property type="entry name" value="PROPHAGE INTEGRASE"/>
    <property type="match status" value="1"/>
</dbReference>
<keyword evidence="2" id="KW-0229">DNA integration</keyword>
<dbReference type="InterPro" id="IPR025166">
    <property type="entry name" value="Integrase_DNA_bind_dom"/>
</dbReference>
<evidence type="ECO:0000313" key="6">
    <source>
        <dbReference type="EMBL" id="RKR52946.1"/>
    </source>
</evidence>
<dbReference type="InterPro" id="IPR038488">
    <property type="entry name" value="Integrase_DNA-bd_sf"/>
</dbReference>
<dbReference type="InterPro" id="IPR050808">
    <property type="entry name" value="Phage_Integrase"/>
</dbReference>
<keyword evidence="3" id="KW-0238">DNA-binding</keyword>
<evidence type="ECO:0000256" key="4">
    <source>
        <dbReference type="ARBA" id="ARBA00023172"/>
    </source>
</evidence>
<dbReference type="InterPro" id="IPR002104">
    <property type="entry name" value="Integrase_catalytic"/>
</dbReference>
<organism evidence="6 7">
    <name type="scientific">Yokenella regensburgei</name>
    <dbReference type="NCBI Taxonomy" id="158877"/>
    <lineage>
        <taxon>Bacteria</taxon>
        <taxon>Pseudomonadati</taxon>
        <taxon>Pseudomonadota</taxon>
        <taxon>Gammaproteobacteria</taxon>
        <taxon>Enterobacterales</taxon>
        <taxon>Enterobacteriaceae</taxon>
        <taxon>Yokenella</taxon>
    </lineage>
</organism>
<reference evidence="6 7" key="1">
    <citation type="submission" date="2018-10" db="EMBL/GenBank/DDBJ databases">
        <title>Genomic Encyclopedia of Type Strains, Phase IV (KMG-IV): sequencing the most valuable type-strain genomes for metagenomic binning, comparative biology and taxonomic classification.</title>
        <authorList>
            <person name="Goeker M."/>
        </authorList>
    </citation>
    <scope>NUCLEOTIDE SEQUENCE [LARGE SCALE GENOMIC DNA]</scope>
    <source>
        <strain evidence="6 7">DSM 5079</strain>
    </source>
</reference>
<dbReference type="InterPro" id="IPR053876">
    <property type="entry name" value="Phage_int_M"/>
</dbReference>
<dbReference type="Pfam" id="PF13356">
    <property type="entry name" value="Arm-DNA-bind_3"/>
    <property type="match status" value="1"/>
</dbReference>